<keyword evidence="5 7" id="KW-0472">Membrane</keyword>
<comment type="caution">
    <text evidence="8">The sequence shown here is derived from an EMBL/GenBank/DDBJ whole genome shotgun (WGS) entry which is preliminary data.</text>
</comment>
<organism evidence="8 9">
    <name type="scientific">Prescottella agglutinans</name>
    <dbReference type="NCBI Taxonomy" id="1644129"/>
    <lineage>
        <taxon>Bacteria</taxon>
        <taxon>Bacillati</taxon>
        <taxon>Actinomycetota</taxon>
        <taxon>Actinomycetes</taxon>
        <taxon>Mycobacteriales</taxon>
        <taxon>Nocardiaceae</taxon>
        <taxon>Prescottella</taxon>
    </lineage>
</organism>
<name>A0ABT6MLI3_9NOCA</name>
<keyword evidence="3 7" id="KW-0812">Transmembrane</keyword>
<proteinExistence type="predicted"/>
<keyword evidence="4 7" id="KW-1133">Transmembrane helix</keyword>
<accession>A0ABT6MLI3</accession>
<gene>
    <name evidence="8" type="ORF">M2280_006052</name>
</gene>
<feature type="region of interest" description="Disordered" evidence="6">
    <location>
        <begin position="306"/>
        <end position="346"/>
    </location>
</feature>
<sequence length="346" mass="37382">MAPPAHNGAVAFVDTPLTLSTAVTSWQLDVPTLVVVGAIGAAYWRANVVAARRGGGVGPGRRSCFLLLGCALWLLTAVSFIGVYADTLFWVRALQVVLLFFMVPFGLALGKPVTVLRDALGDSGRARLDAVLAGRAARILTYPATTSIAVLVTPWLLYLTPWYPAVLTNEWVDQLTRLALVAIGFAYFYSRIQVDPVPHRYPQLISMGITIAEVLGDGILGIVIWLGPEIAVEYYSQFTRTWGPSPRTDQSIGAGILWLLGDVIGIPFLLVLMRAFTVDERANAAAIDAELDELELAEGMEGMEGTEGAAAGAQHATDTPAQAPTSKLWWENDPQMQERFRRESGG</sequence>
<dbReference type="Proteomes" id="UP001160334">
    <property type="component" value="Unassembled WGS sequence"/>
</dbReference>
<dbReference type="Pfam" id="PF09678">
    <property type="entry name" value="Caa3_CtaG"/>
    <property type="match status" value="1"/>
</dbReference>
<dbReference type="EMBL" id="JARXVC010000027">
    <property type="protein sequence ID" value="MDH6284789.1"/>
    <property type="molecule type" value="Genomic_DNA"/>
</dbReference>
<comment type="subcellular location">
    <subcellularLocation>
        <location evidence="1">Cell membrane</location>
        <topology evidence="1">Multi-pass membrane protein</topology>
    </subcellularLocation>
</comment>
<evidence type="ECO:0000256" key="6">
    <source>
        <dbReference type="SAM" id="MobiDB-lite"/>
    </source>
</evidence>
<feature type="transmembrane region" description="Helical" evidence="7">
    <location>
        <begin position="26"/>
        <end position="44"/>
    </location>
</feature>
<protein>
    <submittedName>
        <fullName evidence="8">Cytochrome c oxidase assembly factor CtaG</fullName>
    </submittedName>
</protein>
<feature type="transmembrane region" description="Helical" evidence="7">
    <location>
        <begin position="175"/>
        <end position="192"/>
    </location>
</feature>
<reference evidence="8 9" key="1">
    <citation type="submission" date="2023-04" db="EMBL/GenBank/DDBJ databases">
        <title>Forest soil microbial communities from Buena Vista Peninsula, Colon Province, Panama.</title>
        <authorList>
            <person name="Bouskill N."/>
        </authorList>
    </citation>
    <scope>NUCLEOTIDE SEQUENCE [LARGE SCALE GENOMIC DNA]</scope>
    <source>
        <strain evidence="8 9">CFH S0262</strain>
    </source>
</reference>
<keyword evidence="9" id="KW-1185">Reference proteome</keyword>
<evidence type="ECO:0000256" key="5">
    <source>
        <dbReference type="ARBA" id="ARBA00023136"/>
    </source>
</evidence>
<evidence type="ECO:0000256" key="4">
    <source>
        <dbReference type="ARBA" id="ARBA00022989"/>
    </source>
</evidence>
<keyword evidence="2" id="KW-1003">Cell membrane</keyword>
<feature type="transmembrane region" description="Helical" evidence="7">
    <location>
        <begin position="252"/>
        <end position="272"/>
    </location>
</feature>
<feature type="compositionally biased region" description="Basic and acidic residues" evidence="6">
    <location>
        <begin position="336"/>
        <end position="346"/>
    </location>
</feature>
<feature type="transmembrane region" description="Helical" evidence="7">
    <location>
        <begin position="204"/>
        <end position="226"/>
    </location>
</feature>
<feature type="compositionally biased region" description="Polar residues" evidence="6">
    <location>
        <begin position="316"/>
        <end position="325"/>
    </location>
</feature>
<evidence type="ECO:0000256" key="1">
    <source>
        <dbReference type="ARBA" id="ARBA00004651"/>
    </source>
</evidence>
<evidence type="ECO:0000256" key="7">
    <source>
        <dbReference type="SAM" id="Phobius"/>
    </source>
</evidence>
<feature type="transmembrane region" description="Helical" evidence="7">
    <location>
        <begin position="139"/>
        <end position="163"/>
    </location>
</feature>
<dbReference type="InterPro" id="IPR019108">
    <property type="entry name" value="Caa3_assmbl_CtaG-rel"/>
</dbReference>
<evidence type="ECO:0000256" key="3">
    <source>
        <dbReference type="ARBA" id="ARBA00022692"/>
    </source>
</evidence>
<feature type="transmembrane region" description="Helical" evidence="7">
    <location>
        <begin position="65"/>
        <end position="84"/>
    </location>
</feature>
<evidence type="ECO:0000256" key="2">
    <source>
        <dbReference type="ARBA" id="ARBA00022475"/>
    </source>
</evidence>
<feature type="transmembrane region" description="Helical" evidence="7">
    <location>
        <begin position="90"/>
        <end position="110"/>
    </location>
</feature>
<evidence type="ECO:0000313" key="9">
    <source>
        <dbReference type="Proteomes" id="UP001160334"/>
    </source>
</evidence>
<evidence type="ECO:0000313" key="8">
    <source>
        <dbReference type="EMBL" id="MDH6284789.1"/>
    </source>
</evidence>